<feature type="transmembrane region" description="Helical" evidence="1">
    <location>
        <begin position="38"/>
        <end position="56"/>
    </location>
</feature>
<organism evidence="2 3">
    <name type="scientific">Propionispira arboris</name>
    <dbReference type="NCBI Taxonomy" id="84035"/>
    <lineage>
        <taxon>Bacteria</taxon>
        <taxon>Bacillati</taxon>
        <taxon>Bacillota</taxon>
        <taxon>Negativicutes</taxon>
        <taxon>Selenomonadales</taxon>
        <taxon>Selenomonadaceae</taxon>
        <taxon>Propionispira</taxon>
    </lineage>
</organism>
<dbReference type="RefSeq" id="WP_091835737.1">
    <property type="nucleotide sequence ID" value="NZ_FNZK01000029.1"/>
</dbReference>
<keyword evidence="1" id="KW-1133">Transmembrane helix</keyword>
<evidence type="ECO:0000313" key="2">
    <source>
        <dbReference type="EMBL" id="SEJ95934.1"/>
    </source>
</evidence>
<reference evidence="2 3" key="1">
    <citation type="submission" date="2016-10" db="EMBL/GenBank/DDBJ databases">
        <authorList>
            <person name="de Groot N.N."/>
        </authorList>
    </citation>
    <scope>NUCLEOTIDE SEQUENCE [LARGE SCALE GENOMIC DNA]</scope>
    <source>
        <strain evidence="2 3">DSM 2179</strain>
    </source>
</reference>
<feature type="transmembrane region" description="Helical" evidence="1">
    <location>
        <begin position="6"/>
        <end position="26"/>
    </location>
</feature>
<evidence type="ECO:0000313" key="3">
    <source>
        <dbReference type="Proteomes" id="UP000199662"/>
    </source>
</evidence>
<protein>
    <submittedName>
        <fullName evidence="2">Uncharacterized protein</fullName>
    </submittedName>
</protein>
<keyword evidence="1" id="KW-0472">Membrane</keyword>
<dbReference type="EMBL" id="FNZK01000029">
    <property type="protein sequence ID" value="SEJ95934.1"/>
    <property type="molecule type" value="Genomic_DNA"/>
</dbReference>
<keyword evidence="1" id="KW-0812">Transmembrane</keyword>
<keyword evidence="3" id="KW-1185">Reference proteome</keyword>
<gene>
    <name evidence="2" type="ORF">SAMN05660742_12910</name>
</gene>
<proteinExistence type="predicted"/>
<sequence length="236" mass="25869">MAILSFIFFIALILFVVGMVTPKAVIRWGPEEKRTRKQVAMIYLGVAIVSFILVGLTDDGSSKQKREQAAIEQQQKKMADDAAVVATAAAKKDQEEQQKKVDAAAKTAENKAKIQNTIKILHLATSRPNSAGGVDLEIVFKNVSTDKTIKYCTFTAVPYNAVNDVVNCTIRRESKFNGKVTGPIAPGQTDGEDESWSCAWYNNTIKRAELTGVRIEYTDGSIVSIGQNDIPLIMPK</sequence>
<dbReference type="AlphaFoldDB" id="A0A1H7D3L7"/>
<dbReference type="Proteomes" id="UP000199662">
    <property type="component" value="Unassembled WGS sequence"/>
</dbReference>
<accession>A0A1H7D3L7</accession>
<evidence type="ECO:0000256" key="1">
    <source>
        <dbReference type="SAM" id="Phobius"/>
    </source>
</evidence>
<name>A0A1H7D3L7_9FIRM</name>